<evidence type="ECO:0000313" key="2">
    <source>
        <dbReference type="EMBL" id="SEF18386.1"/>
    </source>
</evidence>
<reference evidence="3" key="1">
    <citation type="submission" date="2016-10" db="EMBL/GenBank/DDBJ databases">
        <authorList>
            <person name="Varghese N."/>
            <person name="Submissions S."/>
        </authorList>
    </citation>
    <scope>NUCLEOTIDE SEQUENCE [LARGE SCALE GENOMIC DNA]</scope>
    <source>
        <strain evidence="3">DSM 45237</strain>
    </source>
</reference>
<keyword evidence="1" id="KW-0732">Signal</keyword>
<keyword evidence="3" id="KW-1185">Reference proteome</keyword>
<organism evidence="2 3">
    <name type="scientific">Jiangella alba</name>
    <dbReference type="NCBI Taxonomy" id="561176"/>
    <lineage>
        <taxon>Bacteria</taxon>
        <taxon>Bacillati</taxon>
        <taxon>Actinomycetota</taxon>
        <taxon>Actinomycetes</taxon>
        <taxon>Jiangellales</taxon>
        <taxon>Jiangellaceae</taxon>
        <taxon>Jiangella</taxon>
    </lineage>
</organism>
<evidence type="ECO:0000313" key="3">
    <source>
        <dbReference type="Proteomes" id="UP000181980"/>
    </source>
</evidence>
<proteinExistence type="predicted"/>
<evidence type="ECO:0008006" key="4">
    <source>
        <dbReference type="Google" id="ProtNLM"/>
    </source>
</evidence>
<dbReference type="RefSeq" id="WP_069112071.1">
    <property type="nucleotide sequence ID" value="NZ_FNUC01000004.1"/>
</dbReference>
<accession>A0A1H5PX58</accession>
<dbReference type="STRING" id="561176.SAMN04488561_6446"/>
<name>A0A1H5PX58_9ACTN</name>
<dbReference type="AlphaFoldDB" id="A0A1H5PX58"/>
<evidence type="ECO:0000256" key="1">
    <source>
        <dbReference type="SAM" id="SignalP"/>
    </source>
</evidence>
<dbReference type="EMBL" id="FNUC01000004">
    <property type="protein sequence ID" value="SEF18386.1"/>
    <property type="molecule type" value="Genomic_DNA"/>
</dbReference>
<feature type="chain" id="PRO_5010190828" description="Secreted protein" evidence="1">
    <location>
        <begin position="28"/>
        <end position="145"/>
    </location>
</feature>
<gene>
    <name evidence="2" type="ORF">SAMN04488561_6446</name>
</gene>
<dbReference type="OrthoDB" id="4199650at2"/>
<sequence>MRTSRRLISGLVGIAALAAGITTSAGAAGAAADDAATTKAAITASCVKSNEYVTDPWGSTYRLTYCDNVYGASVFHPWVHNQRVGIMYSTRSWFACKSSRAGSWRYYTWADEVIGTSKQNGWGMMPGSQMRSSNPHLIVPTCEEG</sequence>
<feature type="signal peptide" evidence="1">
    <location>
        <begin position="1"/>
        <end position="27"/>
    </location>
</feature>
<protein>
    <recommendedName>
        <fullName evidence="4">Secreted protein</fullName>
    </recommendedName>
</protein>
<dbReference type="Proteomes" id="UP000181980">
    <property type="component" value="Unassembled WGS sequence"/>
</dbReference>